<evidence type="ECO:0000313" key="3">
    <source>
        <dbReference type="Proteomes" id="UP000240912"/>
    </source>
</evidence>
<feature type="transmembrane region" description="Helical" evidence="1">
    <location>
        <begin position="260"/>
        <end position="278"/>
    </location>
</feature>
<feature type="transmembrane region" description="Helical" evidence="1">
    <location>
        <begin position="98"/>
        <end position="124"/>
    </location>
</feature>
<keyword evidence="1" id="KW-0472">Membrane</keyword>
<feature type="transmembrane region" description="Helical" evidence="1">
    <location>
        <begin position="144"/>
        <end position="162"/>
    </location>
</feature>
<keyword evidence="1" id="KW-1133">Transmembrane helix</keyword>
<sequence length="286" mass="32097">MEFSLKRIGLLIRLQWIENQKFYAWAMLGIPVLMGAILIISSLIMPGGLTDENQGPIFIAGLFFSSWIFNSLVFGKYKSRPDNLKSLSLPASAAEKTACSLLFTLVLFPVFFCLVTYPMLLLIVYIDTELIGNINSLVEIRRDYVLISIAILIPLLLLNSVITLSVRKYAFFKALAILIAAFVTLNFLNGLIINTYLGNQVPGPSASSRAAFKDLELNNVQIQPGVSSSLFSQWSLELRANYPGYTGPSAWVKMPEYNEWLPVVLYYVLGLLLFRCVYLKIRETTI</sequence>
<protein>
    <submittedName>
        <fullName evidence="2">Uncharacterized protein</fullName>
    </submittedName>
</protein>
<comment type="caution">
    <text evidence="2">The sequence shown here is derived from an EMBL/GenBank/DDBJ whole genome shotgun (WGS) entry which is preliminary data.</text>
</comment>
<dbReference type="RefSeq" id="WP_107216638.1">
    <property type="nucleotide sequence ID" value="NZ_KZ686270.1"/>
</dbReference>
<dbReference type="OrthoDB" id="796719at2"/>
<keyword evidence="1" id="KW-0812">Transmembrane</keyword>
<reference evidence="2 3" key="1">
    <citation type="submission" date="2018-03" db="EMBL/GenBank/DDBJ databases">
        <authorList>
            <person name="Keele B.F."/>
        </authorList>
    </citation>
    <scope>NUCLEOTIDE SEQUENCE [LARGE SCALE GENOMIC DNA]</scope>
    <source>
        <strain evidence="2 3">YL28-9</strain>
    </source>
</reference>
<proteinExistence type="predicted"/>
<feature type="transmembrane region" description="Helical" evidence="1">
    <location>
        <begin position="22"/>
        <end position="45"/>
    </location>
</feature>
<feature type="transmembrane region" description="Helical" evidence="1">
    <location>
        <begin position="174"/>
        <end position="197"/>
    </location>
</feature>
<feature type="transmembrane region" description="Helical" evidence="1">
    <location>
        <begin position="57"/>
        <end position="77"/>
    </location>
</feature>
<dbReference type="Proteomes" id="UP000240912">
    <property type="component" value="Unassembled WGS sequence"/>
</dbReference>
<evidence type="ECO:0000313" key="2">
    <source>
        <dbReference type="EMBL" id="PST82375.1"/>
    </source>
</evidence>
<keyword evidence="3" id="KW-1185">Reference proteome</keyword>
<organism evidence="2 3">
    <name type="scientific">Pedobacter yulinensis</name>
    <dbReference type="NCBI Taxonomy" id="2126353"/>
    <lineage>
        <taxon>Bacteria</taxon>
        <taxon>Pseudomonadati</taxon>
        <taxon>Bacteroidota</taxon>
        <taxon>Sphingobacteriia</taxon>
        <taxon>Sphingobacteriales</taxon>
        <taxon>Sphingobacteriaceae</taxon>
        <taxon>Pedobacter</taxon>
    </lineage>
</organism>
<name>A0A2T3HIU8_9SPHI</name>
<dbReference type="EMBL" id="PYLS01000006">
    <property type="protein sequence ID" value="PST82375.1"/>
    <property type="molecule type" value="Genomic_DNA"/>
</dbReference>
<evidence type="ECO:0000256" key="1">
    <source>
        <dbReference type="SAM" id="Phobius"/>
    </source>
</evidence>
<accession>A0A2T3HIU8</accession>
<dbReference type="AlphaFoldDB" id="A0A2T3HIU8"/>
<gene>
    <name evidence="2" type="ORF">C7T94_16495</name>
</gene>